<organism evidence="1 2">
    <name type="scientific">Tenacibaculum pelagium</name>
    <dbReference type="NCBI Taxonomy" id="2759527"/>
    <lineage>
        <taxon>Bacteria</taxon>
        <taxon>Pseudomonadati</taxon>
        <taxon>Bacteroidota</taxon>
        <taxon>Flavobacteriia</taxon>
        <taxon>Flavobacteriales</taxon>
        <taxon>Flavobacteriaceae</taxon>
        <taxon>Tenacibaculum</taxon>
    </lineage>
</organism>
<gene>
    <name evidence="1" type="ORF">H3Z83_12865</name>
</gene>
<dbReference type="Pfam" id="PF13573">
    <property type="entry name" value="SprB"/>
    <property type="match status" value="1"/>
</dbReference>
<name>A0A839AQQ6_9FLAO</name>
<protein>
    <submittedName>
        <fullName evidence="1">SprB repeat-containing protein</fullName>
    </submittedName>
</protein>
<evidence type="ECO:0000313" key="1">
    <source>
        <dbReference type="EMBL" id="MBA6157402.1"/>
    </source>
</evidence>
<dbReference type="RefSeq" id="WP_182125899.1">
    <property type="nucleotide sequence ID" value="NZ_JACGLS010000023.1"/>
</dbReference>
<dbReference type="InterPro" id="IPR025667">
    <property type="entry name" value="SprB_repeat"/>
</dbReference>
<feature type="non-terminal residue" evidence="1">
    <location>
        <position position="1"/>
    </location>
</feature>
<keyword evidence="2" id="KW-1185">Reference proteome</keyword>
<sequence length="106" mass="11359">GGVEPYRYEWRKKGSTTIEGVLSSLEGVGSGTYELIVFDKNLNQATSEYILKEPSKLEISSVATQNVSCYGGEDGSIVLTVIGGVEPYSYSWKHSSASTQALTGLS</sequence>
<proteinExistence type="predicted"/>
<feature type="non-terminal residue" evidence="1">
    <location>
        <position position="106"/>
    </location>
</feature>
<evidence type="ECO:0000313" key="2">
    <source>
        <dbReference type="Proteomes" id="UP000563906"/>
    </source>
</evidence>
<comment type="caution">
    <text evidence="1">The sequence shown here is derived from an EMBL/GenBank/DDBJ whole genome shotgun (WGS) entry which is preliminary data.</text>
</comment>
<dbReference type="EMBL" id="JACGLS010000023">
    <property type="protein sequence ID" value="MBA6157402.1"/>
    <property type="molecule type" value="Genomic_DNA"/>
</dbReference>
<dbReference type="InterPro" id="IPR043504">
    <property type="entry name" value="Peptidase_S1_PA_chymotrypsin"/>
</dbReference>
<dbReference type="AlphaFoldDB" id="A0A839AQQ6"/>
<dbReference type="Gene3D" id="2.40.10.10">
    <property type="entry name" value="Trypsin-like serine proteases"/>
    <property type="match status" value="1"/>
</dbReference>
<accession>A0A839AQQ6</accession>
<reference evidence="1 2" key="1">
    <citation type="submission" date="2020-07" db="EMBL/GenBank/DDBJ databases">
        <title>Bacterium isolated from marine sediment.</title>
        <authorList>
            <person name="Shang D."/>
            <person name="Du Z.-J."/>
        </authorList>
    </citation>
    <scope>NUCLEOTIDE SEQUENCE [LARGE SCALE GENOMIC DNA]</scope>
    <source>
        <strain evidence="1 2">S7007</strain>
    </source>
</reference>
<dbReference type="Proteomes" id="UP000563906">
    <property type="component" value="Unassembled WGS sequence"/>
</dbReference>